<comment type="caution">
    <text evidence="2">The sequence shown here is derived from an EMBL/GenBank/DDBJ whole genome shotgun (WGS) entry which is preliminary data.</text>
</comment>
<dbReference type="SMART" id="SM00248">
    <property type="entry name" value="ANK"/>
    <property type="match status" value="12"/>
</dbReference>
<feature type="region of interest" description="Disordered" evidence="1">
    <location>
        <begin position="424"/>
        <end position="480"/>
    </location>
</feature>
<organism evidence="2 3">
    <name type="scientific">Giardia intestinalis</name>
    <name type="common">Giardia lamblia</name>
    <dbReference type="NCBI Taxonomy" id="5741"/>
    <lineage>
        <taxon>Eukaryota</taxon>
        <taxon>Metamonada</taxon>
        <taxon>Diplomonadida</taxon>
        <taxon>Hexamitidae</taxon>
        <taxon>Giardiinae</taxon>
        <taxon>Giardia</taxon>
    </lineage>
</organism>
<name>V6TFW9_GIAIN</name>
<evidence type="ECO:0000313" key="3">
    <source>
        <dbReference type="Proteomes" id="UP000018320"/>
    </source>
</evidence>
<dbReference type="Proteomes" id="UP000018320">
    <property type="component" value="Unassembled WGS sequence"/>
</dbReference>
<feature type="compositionally biased region" description="Basic residues" evidence="1">
    <location>
        <begin position="424"/>
        <end position="439"/>
    </location>
</feature>
<feature type="compositionally biased region" description="Basic residues" evidence="1">
    <location>
        <begin position="466"/>
        <end position="480"/>
    </location>
</feature>
<dbReference type="PANTHER" id="PTHR24120">
    <property type="entry name" value="GH07239P"/>
    <property type="match status" value="1"/>
</dbReference>
<reference evidence="3" key="1">
    <citation type="submission" date="2012-02" db="EMBL/GenBank/DDBJ databases">
        <title>Genome sequencing of Giardia lamblia Genotypes A2 and B isolates (DH and GS) and comparative analysis with the genomes of Genotypes A1 and E (WB and Pig).</title>
        <authorList>
            <person name="Adam R."/>
            <person name="Dahlstrom E."/>
            <person name="Martens C."/>
            <person name="Bruno D."/>
            <person name="Barbian K."/>
            <person name="Porcella S.F."/>
            <person name="Nash T."/>
        </authorList>
    </citation>
    <scope>NUCLEOTIDE SEQUENCE</scope>
    <source>
        <strain evidence="3">DH</strain>
    </source>
</reference>
<dbReference type="AlphaFoldDB" id="V6TFW9"/>
<dbReference type="SUPFAM" id="SSF48403">
    <property type="entry name" value="Ankyrin repeat"/>
    <property type="match status" value="2"/>
</dbReference>
<gene>
    <name evidence="2" type="ORF">DHA2_151487</name>
</gene>
<proteinExistence type="predicted"/>
<evidence type="ECO:0000256" key="1">
    <source>
        <dbReference type="SAM" id="MobiDB-lite"/>
    </source>
</evidence>
<dbReference type="InterPro" id="IPR036770">
    <property type="entry name" value="Ankyrin_rpt-contain_sf"/>
</dbReference>
<dbReference type="VEuPathDB" id="GiardiaDB:DHA2_151487"/>
<reference evidence="2 3" key="2">
    <citation type="journal article" date="2013" name="Genome Biol. Evol.">
        <title>Genome sequencing of Giardia lamblia genotypes A2 and B isolates (DH and GS) and comparative analysis with the genomes of genotypes A1 and E (WB and Pig).</title>
        <authorList>
            <person name="Adam R.D."/>
            <person name="Dahlstrom E.W."/>
            <person name="Martens C.A."/>
            <person name="Bruno D.P."/>
            <person name="Barbian K.D."/>
            <person name="Ricklefs S.M."/>
            <person name="Hernandez M.M."/>
            <person name="Narla N.P."/>
            <person name="Patel R.B."/>
            <person name="Porcella S.F."/>
            <person name="Nash T.E."/>
        </authorList>
    </citation>
    <scope>NUCLEOTIDE SEQUENCE [LARGE SCALE GENOMIC DNA]</scope>
    <source>
        <strain evidence="2 3">DH</strain>
    </source>
</reference>
<dbReference type="Pfam" id="PF00023">
    <property type="entry name" value="Ank"/>
    <property type="match status" value="1"/>
</dbReference>
<dbReference type="VEuPathDB" id="GiardiaDB:GL50581_1581"/>
<protein>
    <submittedName>
        <fullName evidence="2">Ankyrin repeat protein</fullName>
    </submittedName>
</protein>
<dbReference type="Pfam" id="PF12796">
    <property type="entry name" value="Ank_2"/>
    <property type="match status" value="3"/>
</dbReference>
<sequence>VPLTSWIPHTADPIYFRMKRAWFDAIYSKNYKKIESLLPLYDDWRAANGNTGLMVAARMGSEGLAKLLLNHDAGKRNDAGETALIIATRSGNADIASLLVFVEAGVIDNRGYCALHWAIQMGNATLFNILLHYEQYILDEQGATMLMKAAWYSRPQFVLDLKARLLGRRDYTGDTALIYAILGGSSQVIEMLLEEVCLCNNYGSNGLMEAIKCSYGDHLIKLLSTEALQSLVGAKDQYGRTALMYAILYTAQDAAGVLVKFEEDIRDNQGDTAALLAKRLGVTNHFAIFANSNLSAKVPNPSVELTDLCDLTLIRQSDPAVSALNDPNWKSISVESASLLSEKSSDSHSSLDESGNGSSNTADQILFSSMAERSGSTSPVYGHEFNYLRRLQSKALEGKRSKVIKKAQKSKALTYRRVKALFNPRRRCHKLSSTKRKGPASKVASNRQASSWPTQRLSGSRTQYSAKRKRQKPQRHHKMIRKKEDISISFSTMDAPSHDVTESGHKEDAHERGLTKYGTLPSLCYPDEEQEVEGPPGVLMFSAQSCSKPPSVWTSVSKRKSVPLNEYRAKSYSKKYIKALITGNILQVRKLGKKEKDYGHYHGDTALMYAVRVNNPSLVRVLAPLEAGRLNPAGESALMVAARKNKLFAARFLAPYEAGYQDSCKYTALMHAAQHGNFSIVRLLAKKEAAMQNRTGETALMLATRYYYPEIMAFLSPFEGHIADSTGITPLMYMTLRNDRNMVRILAPHGSRQTTLKGTTALMMAVSRGYYECAGILHEAEAQMQDHRGRTALMIAAGCGNSELVRLMIGKEAGMKDAMGRRASDYARLNGYTNVVFFLHRWEPW</sequence>
<feature type="compositionally biased region" description="Polar residues" evidence="1">
    <location>
        <begin position="443"/>
        <end position="465"/>
    </location>
</feature>
<dbReference type="Gene3D" id="1.25.40.20">
    <property type="entry name" value="Ankyrin repeat-containing domain"/>
    <property type="match status" value="4"/>
</dbReference>
<feature type="non-terminal residue" evidence="2">
    <location>
        <position position="1"/>
    </location>
</feature>
<dbReference type="EMBL" id="AHGT01000021">
    <property type="protein sequence ID" value="ESU37833.1"/>
    <property type="molecule type" value="Genomic_DNA"/>
</dbReference>
<accession>V6TFW9</accession>
<dbReference type="VEuPathDB" id="GiardiaDB:QR46_0141"/>
<dbReference type="PANTHER" id="PTHR24120:SF4">
    <property type="entry name" value="GH07239P"/>
    <property type="match status" value="1"/>
</dbReference>
<dbReference type="VEuPathDB" id="GiardiaDB:GL50803_0037353"/>
<evidence type="ECO:0000313" key="2">
    <source>
        <dbReference type="EMBL" id="ESU37833.1"/>
    </source>
</evidence>
<dbReference type="InterPro" id="IPR002110">
    <property type="entry name" value="Ankyrin_rpt"/>
</dbReference>